<name>A0A2Z4FHW8_9DELT</name>
<protein>
    <submittedName>
        <fullName evidence="1">Uncharacterized protein</fullName>
    </submittedName>
</protein>
<organism evidence="1 2">
    <name type="scientific">Bradymonas sediminis</name>
    <dbReference type="NCBI Taxonomy" id="1548548"/>
    <lineage>
        <taxon>Bacteria</taxon>
        <taxon>Deltaproteobacteria</taxon>
        <taxon>Bradymonadales</taxon>
        <taxon>Bradymonadaceae</taxon>
        <taxon>Bradymonas</taxon>
    </lineage>
</organism>
<sequence>MKLGRFRINLAQVAFIERDAECLLFFNADGAQIFERRFETQRQADQVLRDLFGYEDIQLVTARYEGVDAGSKASAADAGAE</sequence>
<dbReference type="KEGG" id="bsed:DN745_02895"/>
<dbReference type="EMBL" id="CP030032">
    <property type="protein sequence ID" value="AWV88344.1"/>
    <property type="molecule type" value="Genomic_DNA"/>
</dbReference>
<dbReference type="Proteomes" id="UP000249799">
    <property type="component" value="Chromosome"/>
</dbReference>
<proteinExistence type="predicted"/>
<reference evidence="1 2" key="1">
    <citation type="submission" date="2018-06" db="EMBL/GenBank/DDBJ databases">
        <title>Lujinxingia sediminis gen. nov. sp. nov., a new facultative anaerobic member of the class Deltaproteobacteria, and proposal of Lujinxingaceae fam. nov.</title>
        <authorList>
            <person name="Guo L.-Y."/>
            <person name="Li C.-M."/>
            <person name="Wang S."/>
            <person name="Du Z.-J."/>
        </authorList>
    </citation>
    <scope>NUCLEOTIDE SEQUENCE [LARGE SCALE GENOMIC DNA]</scope>
    <source>
        <strain evidence="1 2">FA350</strain>
    </source>
</reference>
<accession>A0A2Z4FHW8</accession>
<gene>
    <name evidence="1" type="ORF">DN745_02895</name>
</gene>
<keyword evidence="2" id="KW-1185">Reference proteome</keyword>
<evidence type="ECO:0000313" key="2">
    <source>
        <dbReference type="Proteomes" id="UP000249799"/>
    </source>
</evidence>
<dbReference type="AlphaFoldDB" id="A0A2Z4FHW8"/>
<evidence type="ECO:0000313" key="1">
    <source>
        <dbReference type="EMBL" id="AWV88344.1"/>
    </source>
</evidence>